<protein>
    <submittedName>
        <fullName evidence="1">Unannotated protein</fullName>
    </submittedName>
</protein>
<organism evidence="1">
    <name type="scientific">freshwater metagenome</name>
    <dbReference type="NCBI Taxonomy" id="449393"/>
    <lineage>
        <taxon>unclassified sequences</taxon>
        <taxon>metagenomes</taxon>
        <taxon>ecological metagenomes</taxon>
    </lineage>
</organism>
<reference evidence="1" key="1">
    <citation type="submission" date="2020-05" db="EMBL/GenBank/DDBJ databases">
        <authorList>
            <person name="Chiriac C."/>
            <person name="Salcher M."/>
            <person name="Ghai R."/>
            <person name="Kavagutti S V."/>
        </authorList>
    </citation>
    <scope>NUCLEOTIDE SEQUENCE</scope>
</reference>
<accession>A0A6J7VHJ7</accession>
<name>A0A6J7VHJ7_9ZZZZ</name>
<dbReference type="AlphaFoldDB" id="A0A6J7VHJ7"/>
<sequence length="152" mass="16959">MTKCGQIAIEFYLLVGLLQGEADFPGHTLARFQELRKASILLDPLRCCLLPHSRYSGEVIARVAAESGVIGVLQRSESILLFQRIRRHAHQIADTLAWIEHGGVIINQLEGVAIARRDHDLHGMCVGLRLQSRNDVVGLEPRNGDGLHIKRR</sequence>
<gene>
    <name evidence="1" type="ORF">UFOPK4367_01496</name>
</gene>
<dbReference type="EMBL" id="CAFBRC010000145">
    <property type="protein sequence ID" value="CAB5078115.1"/>
    <property type="molecule type" value="Genomic_DNA"/>
</dbReference>
<evidence type="ECO:0000313" key="1">
    <source>
        <dbReference type="EMBL" id="CAB5078115.1"/>
    </source>
</evidence>
<proteinExistence type="predicted"/>